<dbReference type="RefSeq" id="WP_345625875.1">
    <property type="nucleotide sequence ID" value="NZ_BAABJQ010000002.1"/>
</dbReference>
<proteinExistence type="inferred from homology"/>
<comment type="similarity">
    <text evidence="2">Belongs to the class-I pyridine nucleotide-disulfide oxidoreductase family.</text>
</comment>
<feature type="domain" description="FAD/NAD(P)-binding" evidence="6">
    <location>
        <begin position="8"/>
        <end position="327"/>
    </location>
</feature>
<dbReference type="Gene3D" id="3.30.390.30">
    <property type="match status" value="1"/>
</dbReference>
<keyword evidence="8" id="KW-1185">Reference proteome</keyword>
<dbReference type="SUPFAM" id="SSF51905">
    <property type="entry name" value="FAD/NAD(P)-binding domain"/>
    <property type="match status" value="1"/>
</dbReference>
<dbReference type="PRINTS" id="PR00368">
    <property type="entry name" value="FADPNR"/>
</dbReference>
<keyword evidence="3" id="KW-0285">Flavoprotein</keyword>
<dbReference type="InterPro" id="IPR016156">
    <property type="entry name" value="FAD/NAD-linked_Rdtase_dimer_sf"/>
</dbReference>
<evidence type="ECO:0000256" key="3">
    <source>
        <dbReference type="ARBA" id="ARBA00022630"/>
    </source>
</evidence>
<dbReference type="PIRSF" id="PIRSF000350">
    <property type="entry name" value="Mercury_reductase_MerA"/>
    <property type="match status" value="1"/>
</dbReference>
<dbReference type="PANTHER" id="PTHR43014:SF2">
    <property type="entry name" value="MERCURIC REDUCTASE"/>
    <property type="match status" value="1"/>
</dbReference>
<protein>
    <submittedName>
        <fullName evidence="7">Mercuric reductase</fullName>
    </submittedName>
</protein>
<dbReference type="SUPFAM" id="SSF55424">
    <property type="entry name" value="FAD/NAD-linked reductases, dimerisation (C-terminal) domain"/>
    <property type="match status" value="1"/>
</dbReference>
<dbReference type="InterPro" id="IPR001100">
    <property type="entry name" value="Pyr_nuc-diS_OxRdtase"/>
</dbReference>
<dbReference type="Pfam" id="PF02852">
    <property type="entry name" value="Pyr_redox_dim"/>
    <property type="match status" value="1"/>
</dbReference>
<accession>A0ABP9RK44</accession>
<evidence type="ECO:0000313" key="7">
    <source>
        <dbReference type="EMBL" id="GAA5178619.1"/>
    </source>
</evidence>
<dbReference type="PANTHER" id="PTHR43014">
    <property type="entry name" value="MERCURIC REDUCTASE"/>
    <property type="match status" value="1"/>
</dbReference>
<feature type="domain" description="Pyridine nucleotide-disulphide oxidoreductase dimerisation" evidence="5">
    <location>
        <begin position="349"/>
        <end position="453"/>
    </location>
</feature>
<organism evidence="7 8">
    <name type="scientific">Rugosimonospora acidiphila</name>
    <dbReference type="NCBI Taxonomy" id="556531"/>
    <lineage>
        <taxon>Bacteria</taxon>
        <taxon>Bacillati</taxon>
        <taxon>Actinomycetota</taxon>
        <taxon>Actinomycetes</taxon>
        <taxon>Micromonosporales</taxon>
        <taxon>Micromonosporaceae</taxon>
        <taxon>Rugosimonospora</taxon>
    </lineage>
</organism>
<keyword evidence="4" id="KW-0274">FAD</keyword>
<comment type="cofactor">
    <cofactor evidence="1">
        <name>FAD</name>
        <dbReference type="ChEBI" id="CHEBI:57692"/>
    </cofactor>
</comment>
<evidence type="ECO:0000313" key="8">
    <source>
        <dbReference type="Proteomes" id="UP001501570"/>
    </source>
</evidence>
<name>A0ABP9RK44_9ACTN</name>
<gene>
    <name evidence="7" type="ORF">GCM10023322_06210</name>
</gene>
<dbReference type="InterPro" id="IPR036188">
    <property type="entry name" value="FAD/NAD-bd_sf"/>
</dbReference>
<dbReference type="Proteomes" id="UP001501570">
    <property type="component" value="Unassembled WGS sequence"/>
</dbReference>
<evidence type="ECO:0000256" key="2">
    <source>
        <dbReference type="ARBA" id="ARBA00007532"/>
    </source>
</evidence>
<evidence type="ECO:0000256" key="4">
    <source>
        <dbReference type="ARBA" id="ARBA00022827"/>
    </source>
</evidence>
<evidence type="ECO:0000259" key="5">
    <source>
        <dbReference type="Pfam" id="PF02852"/>
    </source>
</evidence>
<dbReference type="PRINTS" id="PR00411">
    <property type="entry name" value="PNDRDTASEI"/>
</dbReference>
<dbReference type="Gene3D" id="3.50.50.60">
    <property type="entry name" value="FAD/NAD(P)-binding domain"/>
    <property type="match status" value="2"/>
</dbReference>
<sequence>MSSHENVDILVVGSGEAGKYLAWTMAGEGHRVAVVERALIGGSCPNIACLPSKNIIHSAKVRWFATRAAEFGVELESAATDMKAVQARKRAMVDGLRQLHLDRYQASGAELIMGDARFVGEKTVDVELVGGGTRRISGERMFLNLGTRAIVPDVPGLMAARPMTHVELLDLDRLPEHLIVIGGGYVGLELAQAMCRFGARVTVIEHGSQLAGYEDPDVGAAILELFRDEGMTVHLGAEVRRVEGTSGDRVRVSTAGGDGEGIVEGTHLLVAAGRTPNTDDLGLELAGVELNEKGYIAVDERLATTAANVWAMGDCAGSPQFTHAAFDDFRVVHDNLTGGDSTTRDRLLAYCMYTDPELARVGLNETGARRRGIPYRLLTMPMAAVLRTRTLSEPRGFMKMVIAADSDDILGFTVFGAEASEPMAAVQTAMVAGLSYRDLRHAIFTHPTMAEGLTFLLRNRPTAPSH</sequence>
<dbReference type="InterPro" id="IPR023753">
    <property type="entry name" value="FAD/NAD-binding_dom"/>
</dbReference>
<evidence type="ECO:0000256" key="1">
    <source>
        <dbReference type="ARBA" id="ARBA00001974"/>
    </source>
</evidence>
<dbReference type="Pfam" id="PF07992">
    <property type="entry name" value="Pyr_redox_2"/>
    <property type="match status" value="1"/>
</dbReference>
<evidence type="ECO:0000259" key="6">
    <source>
        <dbReference type="Pfam" id="PF07992"/>
    </source>
</evidence>
<dbReference type="InterPro" id="IPR004099">
    <property type="entry name" value="Pyr_nucl-diS_OxRdtase_dimer"/>
</dbReference>
<reference evidence="8" key="1">
    <citation type="journal article" date="2019" name="Int. J. Syst. Evol. Microbiol.">
        <title>The Global Catalogue of Microorganisms (GCM) 10K type strain sequencing project: providing services to taxonomists for standard genome sequencing and annotation.</title>
        <authorList>
            <consortium name="The Broad Institute Genomics Platform"/>
            <consortium name="The Broad Institute Genome Sequencing Center for Infectious Disease"/>
            <person name="Wu L."/>
            <person name="Ma J."/>
        </authorList>
    </citation>
    <scope>NUCLEOTIDE SEQUENCE [LARGE SCALE GENOMIC DNA]</scope>
    <source>
        <strain evidence="8">JCM 18304</strain>
    </source>
</reference>
<dbReference type="EMBL" id="BAABJQ010000002">
    <property type="protein sequence ID" value="GAA5178619.1"/>
    <property type="molecule type" value="Genomic_DNA"/>
</dbReference>
<comment type="caution">
    <text evidence="7">The sequence shown here is derived from an EMBL/GenBank/DDBJ whole genome shotgun (WGS) entry which is preliminary data.</text>
</comment>